<reference evidence="2" key="1">
    <citation type="journal article" date="2019" name="Int. J. Syst. Evol. Microbiol.">
        <title>The Global Catalogue of Microorganisms (GCM) 10K type strain sequencing project: providing services to taxonomists for standard genome sequencing and annotation.</title>
        <authorList>
            <consortium name="The Broad Institute Genomics Platform"/>
            <consortium name="The Broad Institute Genome Sequencing Center for Infectious Disease"/>
            <person name="Wu L."/>
            <person name="Ma J."/>
        </authorList>
    </citation>
    <scope>NUCLEOTIDE SEQUENCE [LARGE SCALE GENOMIC DNA]</scope>
    <source>
        <strain evidence="2">CCUG 50347</strain>
    </source>
</reference>
<dbReference type="EMBL" id="JBHSIM010000013">
    <property type="protein sequence ID" value="MFC4832146.1"/>
    <property type="molecule type" value="Genomic_DNA"/>
</dbReference>
<gene>
    <name evidence="1" type="ORF">ACFPEL_06970</name>
</gene>
<protein>
    <submittedName>
        <fullName evidence="1">Uncharacterized protein</fullName>
    </submittedName>
</protein>
<name>A0ABV9RFQ8_9PSEU</name>
<keyword evidence="2" id="KW-1185">Reference proteome</keyword>
<dbReference type="Proteomes" id="UP001595909">
    <property type="component" value="Unassembled WGS sequence"/>
</dbReference>
<organism evidence="1 2">
    <name type="scientific">Actinomycetospora chibensis</name>
    <dbReference type="NCBI Taxonomy" id="663606"/>
    <lineage>
        <taxon>Bacteria</taxon>
        <taxon>Bacillati</taxon>
        <taxon>Actinomycetota</taxon>
        <taxon>Actinomycetes</taxon>
        <taxon>Pseudonocardiales</taxon>
        <taxon>Pseudonocardiaceae</taxon>
        <taxon>Actinomycetospora</taxon>
    </lineage>
</organism>
<comment type="caution">
    <text evidence="1">The sequence shown here is derived from an EMBL/GenBank/DDBJ whole genome shotgun (WGS) entry which is preliminary data.</text>
</comment>
<sequence length="200" mass="22683">MIPPWLVALLPWLALLISLVSVSFAIAAYVRAGTWREQERREAQPYFVVTAEPITDLQHLFSDDEEIRKQPAETGEVLVTVENRSSEAVSLNHAAFVEGGKRGGGGTNVAEDKFPTRVEPKGGQVSFSIPGWMFDPLMEYAEPMGDGRRREKISVFVSMDPWTNRTREREWHSRVFMVERIFRPEVFSDTDFGNVEPPKA</sequence>
<evidence type="ECO:0000313" key="2">
    <source>
        <dbReference type="Proteomes" id="UP001595909"/>
    </source>
</evidence>
<dbReference type="RefSeq" id="WP_274189730.1">
    <property type="nucleotide sequence ID" value="NZ_BAABHN010000013.1"/>
</dbReference>
<evidence type="ECO:0000313" key="1">
    <source>
        <dbReference type="EMBL" id="MFC4832146.1"/>
    </source>
</evidence>
<accession>A0ABV9RFQ8</accession>
<proteinExistence type="predicted"/>